<dbReference type="Proteomes" id="UP001153069">
    <property type="component" value="Unassembled WGS sequence"/>
</dbReference>
<evidence type="ECO:0000313" key="3">
    <source>
        <dbReference type="Proteomes" id="UP001153069"/>
    </source>
</evidence>
<reference evidence="2" key="1">
    <citation type="submission" date="2020-06" db="EMBL/GenBank/DDBJ databases">
        <authorList>
            <consortium name="Plant Systems Biology data submission"/>
        </authorList>
    </citation>
    <scope>NUCLEOTIDE SEQUENCE</scope>
    <source>
        <strain evidence="2">D6</strain>
    </source>
</reference>
<sequence length="185" mass="20161">MLSRLSILFLLTSTVSGFLIPVPEQKVAATALSASRRDVIVQGFSVAAIAAALPAWADVSDGTMLPEGARQFARLIRVKADLKGVATRVKDNSAEIDRKEWDNISQFLRQIYQSADDMKGIAGGIFDADKKKQALADAESLKKYAKAADGPVSNQDRQGFLAATVKMDDLFEDFLDQLRDVPDEI</sequence>
<comment type="caution">
    <text evidence="2">The sequence shown here is derived from an EMBL/GenBank/DDBJ whole genome shotgun (WGS) entry which is preliminary data.</text>
</comment>
<dbReference type="AlphaFoldDB" id="A0A9N8H3E2"/>
<evidence type="ECO:0000256" key="1">
    <source>
        <dbReference type="SAM" id="SignalP"/>
    </source>
</evidence>
<gene>
    <name evidence="2" type="ORF">SEMRO_58_G033700.1</name>
</gene>
<feature type="signal peptide" evidence="1">
    <location>
        <begin position="1"/>
        <end position="17"/>
    </location>
</feature>
<proteinExistence type="predicted"/>
<organism evidence="2 3">
    <name type="scientific">Seminavis robusta</name>
    <dbReference type="NCBI Taxonomy" id="568900"/>
    <lineage>
        <taxon>Eukaryota</taxon>
        <taxon>Sar</taxon>
        <taxon>Stramenopiles</taxon>
        <taxon>Ochrophyta</taxon>
        <taxon>Bacillariophyta</taxon>
        <taxon>Bacillariophyceae</taxon>
        <taxon>Bacillariophycidae</taxon>
        <taxon>Naviculales</taxon>
        <taxon>Naviculaceae</taxon>
        <taxon>Seminavis</taxon>
    </lineage>
</organism>
<protein>
    <submittedName>
        <fullName evidence="2">Uncharacterized protein</fullName>
    </submittedName>
</protein>
<keyword evidence="1" id="KW-0732">Signal</keyword>
<feature type="chain" id="PRO_5040255584" evidence="1">
    <location>
        <begin position="18"/>
        <end position="185"/>
    </location>
</feature>
<name>A0A9N8H3E2_9STRA</name>
<accession>A0A9N8H3E2</accession>
<keyword evidence="3" id="KW-1185">Reference proteome</keyword>
<evidence type="ECO:0000313" key="2">
    <source>
        <dbReference type="EMBL" id="CAB9499316.1"/>
    </source>
</evidence>
<dbReference type="EMBL" id="CAICTM010000057">
    <property type="protein sequence ID" value="CAB9499316.1"/>
    <property type="molecule type" value="Genomic_DNA"/>
</dbReference>
<dbReference type="OrthoDB" id="205132at2759"/>